<dbReference type="RefSeq" id="WP_171090484.1">
    <property type="nucleotide sequence ID" value="NZ_CP053069.1"/>
</dbReference>
<dbReference type="KEGG" id="uru:DSM104443_01220"/>
<dbReference type="Proteomes" id="UP000501534">
    <property type="component" value="Chromosome"/>
</dbReference>
<evidence type="ECO:0000256" key="1">
    <source>
        <dbReference type="SAM" id="MobiDB-lite"/>
    </source>
</evidence>
<accession>A0A6M4GST1</accession>
<gene>
    <name evidence="3" type="ORF">DSM104443_01220</name>
</gene>
<organism evidence="3 4">
    <name type="scientific">Usitatibacter rugosus</name>
    <dbReference type="NCBI Taxonomy" id="2732067"/>
    <lineage>
        <taxon>Bacteria</taxon>
        <taxon>Pseudomonadati</taxon>
        <taxon>Pseudomonadota</taxon>
        <taxon>Betaproteobacteria</taxon>
        <taxon>Nitrosomonadales</taxon>
        <taxon>Usitatibacteraceae</taxon>
        <taxon>Usitatibacter</taxon>
    </lineage>
</organism>
<dbReference type="PROSITE" id="PS51257">
    <property type="entry name" value="PROKAR_LIPOPROTEIN"/>
    <property type="match status" value="1"/>
</dbReference>
<keyword evidence="4" id="KW-1185">Reference proteome</keyword>
<evidence type="ECO:0000313" key="3">
    <source>
        <dbReference type="EMBL" id="QJR10166.1"/>
    </source>
</evidence>
<feature type="signal peptide" evidence="2">
    <location>
        <begin position="1"/>
        <end position="15"/>
    </location>
</feature>
<protein>
    <recommendedName>
        <fullName evidence="5">DUF4331 domain-containing protein</fullName>
    </recommendedName>
</protein>
<dbReference type="EMBL" id="CP053069">
    <property type="protein sequence ID" value="QJR10166.1"/>
    <property type="molecule type" value="Genomic_DNA"/>
</dbReference>
<feature type="compositionally biased region" description="Polar residues" evidence="1">
    <location>
        <begin position="71"/>
        <end position="87"/>
    </location>
</feature>
<dbReference type="AlphaFoldDB" id="A0A6M4GST1"/>
<evidence type="ECO:0000313" key="4">
    <source>
        <dbReference type="Proteomes" id="UP000501534"/>
    </source>
</evidence>
<feature type="chain" id="PRO_5026842691" description="DUF4331 domain-containing protein" evidence="2">
    <location>
        <begin position="16"/>
        <end position="236"/>
    </location>
</feature>
<keyword evidence="2" id="KW-0732">Signal</keyword>
<evidence type="ECO:0000256" key="2">
    <source>
        <dbReference type="SAM" id="SignalP"/>
    </source>
</evidence>
<feature type="region of interest" description="Disordered" evidence="1">
    <location>
        <begin position="59"/>
        <end position="87"/>
    </location>
</feature>
<name>A0A6M4GST1_9PROT</name>
<reference evidence="3 4" key="1">
    <citation type="submission" date="2020-04" db="EMBL/GenBank/DDBJ databases">
        <title>Usitatibacter rugosus gen. nov., sp. nov. and Usitatibacter palustris sp. nov., novel members of Usitatibacteraceae fam. nov. within the order Nitrosomonadales isolated from soil.</title>
        <authorList>
            <person name="Huber K.J."/>
            <person name="Neumann-Schaal M."/>
            <person name="Geppert A."/>
            <person name="Luckner M."/>
            <person name="Wanner G."/>
            <person name="Overmann J."/>
        </authorList>
    </citation>
    <scope>NUCLEOTIDE SEQUENCE [LARGE SCALE GENOMIC DNA]</scope>
    <source>
        <strain evidence="3 4">0125_3</strain>
    </source>
</reference>
<proteinExistence type="predicted"/>
<evidence type="ECO:0008006" key="5">
    <source>
        <dbReference type="Google" id="ProtNLM"/>
    </source>
</evidence>
<sequence length="236" mass="24685">MMTLPRSFLFLPAVAVLLSGCGGDSDSNGNFSFKSDAPDRYVRVDRTGQPALATALLSRDPAVPAPGPTGAQLNPGNASNSFNNQRDALNRGDPVNDARDFAVLLTVGAQSNSLRNIHYKVGPQLRALGLTPCSTETATPPASSAQVDISVCAAQAAPVVVPDVITFDLGAPSGWPNGRGFDDPVVDRLLAAALLRISGTAPPHTLNALVGVINPTRDEVNTILPLAFPHLRDRHP</sequence>